<keyword evidence="2" id="KW-1185">Reference proteome</keyword>
<accession>A0ABW9J3K1</accession>
<evidence type="ECO:0000313" key="1">
    <source>
        <dbReference type="EMBL" id="MFM9653944.1"/>
    </source>
</evidence>
<reference evidence="1 2" key="1">
    <citation type="submission" date="2024-12" db="EMBL/GenBank/DDBJ databases">
        <title>Forecasting of Potato common scab and diversities of Pathogenic streptomyces spp. in china.</title>
        <authorList>
            <person name="Handique U."/>
            <person name="Wu J."/>
        </authorList>
    </citation>
    <scope>NUCLEOTIDE SEQUENCE [LARGE SCALE GENOMIC DNA]</scope>
    <source>
        <strain evidence="1 2">ZRIMU1585</strain>
    </source>
</reference>
<sequence length="82" mass="8869">ITGQSLDSYVEGQIYQPLGLTQTVYNPLQKGFSKNQIAATELQGNTRGGRLEFENVRTMVLQGQVHDEKAFYALGGVAGHAG</sequence>
<dbReference type="Gene3D" id="3.40.710.10">
    <property type="entry name" value="DD-peptidase/beta-lactamase superfamily"/>
    <property type="match status" value="1"/>
</dbReference>
<dbReference type="SUPFAM" id="SSF56601">
    <property type="entry name" value="beta-lactamase/transpeptidase-like"/>
    <property type="match status" value="1"/>
</dbReference>
<organism evidence="1 2">
    <name type="scientific">Streptomyces galilaeus</name>
    <dbReference type="NCBI Taxonomy" id="33899"/>
    <lineage>
        <taxon>Bacteria</taxon>
        <taxon>Bacillati</taxon>
        <taxon>Actinomycetota</taxon>
        <taxon>Actinomycetes</taxon>
        <taxon>Kitasatosporales</taxon>
        <taxon>Streptomycetaceae</taxon>
        <taxon>Streptomyces</taxon>
    </lineage>
</organism>
<name>A0ABW9J3K1_STRGJ</name>
<dbReference type="EMBL" id="JBJVNE010000623">
    <property type="protein sequence ID" value="MFM9653944.1"/>
    <property type="molecule type" value="Genomic_DNA"/>
</dbReference>
<protein>
    <submittedName>
        <fullName evidence="1">Penicillin binding protein PBP4B</fullName>
    </submittedName>
</protein>
<feature type="non-terminal residue" evidence="1">
    <location>
        <position position="1"/>
    </location>
</feature>
<dbReference type="InterPro" id="IPR012338">
    <property type="entry name" value="Beta-lactam/transpept-like"/>
</dbReference>
<gene>
    <name evidence="1" type="ORF">ACKI1S_49270</name>
</gene>
<proteinExistence type="predicted"/>
<comment type="caution">
    <text evidence="1">The sequence shown here is derived from an EMBL/GenBank/DDBJ whole genome shotgun (WGS) entry which is preliminary data.</text>
</comment>
<feature type="non-terminal residue" evidence="1">
    <location>
        <position position="82"/>
    </location>
</feature>
<dbReference type="Proteomes" id="UP001631993">
    <property type="component" value="Unassembled WGS sequence"/>
</dbReference>
<evidence type="ECO:0000313" key="2">
    <source>
        <dbReference type="Proteomes" id="UP001631993"/>
    </source>
</evidence>